<comment type="caution">
    <text evidence="1">The sequence shown here is derived from an EMBL/GenBank/DDBJ whole genome shotgun (WGS) entry which is preliminary data.</text>
</comment>
<accession>A0ACC1XF75</accession>
<protein>
    <submittedName>
        <fullName evidence="1">Myosin-binding protein</fullName>
    </submittedName>
</protein>
<dbReference type="EMBL" id="CM051402">
    <property type="protein sequence ID" value="KAJ4710019.1"/>
    <property type="molecule type" value="Genomic_DNA"/>
</dbReference>
<evidence type="ECO:0000313" key="2">
    <source>
        <dbReference type="Proteomes" id="UP001164539"/>
    </source>
</evidence>
<organism evidence="1 2">
    <name type="scientific">Melia azedarach</name>
    <name type="common">Chinaberry tree</name>
    <dbReference type="NCBI Taxonomy" id="155640"/>
    <lineage>
        <taxon>Eukaryota</taxon>
        <taxon>Viridiplantae</taxon>
        <taxon>Streptophyta</taxon>
        <taxon>Embryophyta</taxon>
        <taxon>Tracheophyta</taxon>
        <taxon>Spermatophyta</taxon>
        <taxon>Magnoliopsida</taxon>
        <taxon>eudicotyledons</taxon>
        <taxon>Gunneridae</taxon>
        <taxon>Pentapetalae</taxon>
        <taxon>rosids</taxon>
        <taxon>malvids</taxon>
        <taxon>Sapindales</taxon>
        <taxon>Meliaceae</taxon>
        <taxon>Melia</taxon>
    </lineage>
</organism>
<name>A0ACC1XF75_MELAZ</name>
<sequence length="927" mass="105055">MAANKFATMLHRNTNKITLILVYAVLEWILIFFLLLNSLFSYLIIKYAEYFGLKRPCLWCSRLDHFLDSKKNNTSYRDLVCDDHAREISKLGFCSNHRKLSESHDMCEDCSSSSQPELSKDYAFFPWMKQIGLIQGAGEVSVENGEMNSKCSCCGVKLEKNLYPPYLLLKPSWEVLDYTQKGNLVKENDEENGIDDDDGDHSDHSRSELVFNQPEDVQRAEENKEILIEGTELEAEENCSGSVSNADCKEMVTNEDEEVAAVVEKEQETIKEEHLNVLITDPSSDQGENQVKKEASPETAARHLEFYIDGDFCNLIPIELIDPRKAAEKKSGYKFREKDQGNCGNEDVILDFTLHDVVPLAKLLPILENEEEEIRAAEAELESLELNENEWSSFMQAEVRESIEEEEQEQIAVEQRTEIPSTDEKDDAQASAATATEDTEADANQVSDEMDAEVSIGTDIPDHEPIDDIQIQEDLPSYPLTEEGVFASSSEFQADNADDHGYKQSEDDVEFKTIAVKTSEEASNSHLSSTSEVNENEEEKVPDTPTSIDSLHQLHKKLLLLDRRESGTEESLDGGSVISDIDAADGVLTVEKLKSALRAERKALNVLYTELEEERSASAIAANQTMAMINRLQEEKAAMQMEALQYQRMMEEQSEYDQEALQLLNELMVKREKEKAEIEKELEIYRKKVQDYEAKEKLQMLRRRSRTSSASCSNAEDSDGLSIDLNHEVKEEDGFDNNPESNNQNTPAEAVLYLQESLANFEEERLLILEQLKNGNGCYNENHDSNGVAATNGHFKEMNGKHHHHNQERKNIGSKAKTLLPLFDAIGTETEDGVLNGNEQDYDSVASQNSPVKKFELDSKRLAIEEEVDNVYERLQALEADREFLRHCISSLRKGDKGIYLLQEILQHLRDLRNVEIRARNMSDVAS</sequence>
<evidence type="ECO:0000313" key="1">
    <source>
        <dbReference type="EMBL" id="KAJ4710019.1"/>
    </source>
</evidence>
<dbReference type="Proteomes" id="UP001164539">
    <property type="component" value="Chromosome 9"/>
</dbReference>
<reference evidence="1 2" key="1">
    <citation type="journal article" date="2023" name="Science">
        <title>Complex scaffold remodeling in plant triterpene biosynthesis.</title>
        <authorList>
            <person name="De La Pena R."/>
            <person name="Hodgson H."/>
            <person name="Liu J.C."/>
            <person name="Stephenson M.J."/>
            <person name="Martin A.C."/>
            <person name="Owen C."/>
            <person name="Harkess A."/>
            <person name="Leebens-Mack J."/>
            <person name="Jimenez L.E."/>
            <person name="Osbourn A."/>
            <person name="Sattely E.S."/>
        </authorList>
    </citation>
    <scope>NUCLEOTIDE SEQUENCE [LARGE SCALE GENOMIC DNA]</scope>
    <source>
        <strain evidence="2">cv. JPN11</strain>
        <tissue evidence="1">Leaf</tissue>
    </source>
</reference>
<gene>
    <name evidence="1" type="ORF">OWV82_016254</name>
</gene>
<keyword evidence="2" id="KW-1185">Reference proteome</keyword>
<proteinExistence type="predicted"/>